<accession>A0A820G8Q4</accession>
<proteinExistence type="predicted"/>
<sequence>HNNGRPVRYNNGPSVLYHNQRRVGQNDEHHVEQNGERHIVYNNEHHVAYHNDRASGPNTLRPEQRSNFFANEYQHYRTNPEISINSNIDHHQLNYTGAFYAPGHQ</sequence>
<name>A0A820G8Q4_9BILA</name>
<gene>
    <name evidence="1" type="ORF">JBS370_LOCUS39549</name>
</gene>
<dbReference type="EMBL" id="CAJOBD010028199">
    <property type="protein sequence ID" value="CAF4274379.1"/>
    <property type="molecule type" value="Genomic_DNA"/>
</dbReference>
<dbReference type="AlphaFoldDB" id="A0A820G8Q4"/>
<dbReference type="Proteomes" id="UP000663836">
    <property type="component" value="Unassembled WGS sequence"/>
</dbReference>
<reference evidence="1" key="1">
    <citation type="submission" date="2021-02" db="EMBL/GenBank/DDBJ databases">
        <authorList>
            <person name="Nowell W R."/>
        </authorList>
    </citation>
    <scope>NUCLEOTIDE SEQUENCE</scope>
</reference>
<evidence type="ECO:0000313" key="2">
    <source>
        <dbReference type="Proteomes" id="UP000663836"/>
    </source>
</evidence>
<protein>
    <submittedName>
        <fullName evidence="1">Uncharacterized protein</fullName>
    </submittedName>
</protein>
<organism evidence="1 2">
    <name type="scientific">Rotaria sordida</name>
    <dbReference type="NCBI Taxonomy" id="392033"/>
    <lineage>
        <taxon>Eukaryota</taxon>
        <taxon>Metazoa</taxon>
        <taxon>Spiralia</taxon>
        <taxon>Gnathifera</taxon>
        <taxon>Rotifera</taxon>
        <taxon>Eurotatoria</taxon>
        <taxon>Bdelloidea</taxon>
        <taxon>Philodinida</taxon>
        <taxon>Philodinidae</taxon>
        <taxon>Rotaria</taxon>
    </lineage>
</organism>
<feature type="non-terminal residue" evidence="1">
    <location>
        <position position="1"/>
    </location>
</feature>
<comment type="caution">
    <text evidence="1">The sequence shown here is derived from an EMBL/GenBank/DDBJ whole genome shotgun (WGS) entry which is preliminary data.</text>
</comment>
<evidence type="ECO:0000313" key="1">
    <source>
        <dbReference type="EMBL" id="CAF4274379.1"/>
    </source>
</evidence>